<keyword evidence="3" id="KW-1003">Cell membrane</keyword>
<evidence type="ECO:0000313" key="9">
    <source>
        <dbReference type="EMBL" id="MBB6034857.1"/>
    </source>
</evidence>
<gene>
    <name evidence="9" type="ORF">HNR73_002711</name>
</gene>
<feature type="transmembrane region" description="Helical" evidence="7">
    <location>
        <begin position="170"/>
        <end position="188"/>
    </location>
</feature>
<evidence type="ECO:0000256" key="3">
    <source>
        <dbReference type="ARBA" id="ARBA00022475"/>
    </source>
</evidence>
<evidence type="ECO:0000256" key="2">
    <source>
        <dbReference type="ARBA" id="ARBA00008193"/>
    </source>
</evidence>
<evidence type="ECO:0000313" key="10">
    <source>
        <dbReference type="Proteomes" id="UP000548476"/>
    </source>
</evidence>
<dbReference type="EMBL" id="JACHGT010000005">
    <property type="protein sequence ID" value="MBB6034857.1"/>
    <property type="molecule type" value="Genomic_DNA"/>
</dbReference>
<comment type="subcellular location">
    <subcellularLocation>
        <location evidence="1">Cell membrane</location>
        <topology evidence="1">Multi-pass membrane protein</topology>
    </subcellularLocation>
</comment>
<accession>A0A841FNQ8</accession>
<feature type="transmembrane region" description="Helical" evidence="7">
    <location>
        <begin position="88"/>
        <end position="107"/>
    </location>
</feature>
<feature type="domain" description="Glycine transporter" evidence="8">
    <location>
        <begin position="89"/>
        <end position="160"/>
    </location>
</feature>
<dbReference type="InterPro" id="IPR005115">
    <property type="entry name" value="Gly_transporter"/>
</dbReference>
<comment type="similarity">
    <text evidence="2">Belongs to the UPF0126 family.</text>
</comment>
<keyword evidence="5 7" id="KW-1133">Transmembrane helix</keyword>
<dbReference type="Pfam" id="PF03458">
    <property type="entry name" value="Gly_transporter"/>
    <property type="match status" value="2"/>
</dbReference>
<evidence type="ECO:0000256" key="4">
    <source>
        <dbReference type="ARBA" id="ARBA00022692"/>
    </source>
</evidence>
<keyword evidence="4 7" id="KW-0812">Transmembrane</keyword>
<feature type="transmembrane region" description="Helical" evidence="7">
    <location>
        <begin position="60"/>
        <end position="76"/>
    </location>
</feature>
<name>A0A841FNQ8_9ACTN</name>
<dbReference type="Proteomes" id="UP000548476">
    <property type="component" value="Unassembled WGS sequence"/>
</dbReference>
<keyword evidence="10" id="KW-1185">Reference proteome</keyword>
<evidence type="ECO:0000259" key="8">
    <source>
        <dbReference type="Pfam" id="PF03458"/>
    </source>
</evidence>
<evidence type="ECO:0000256" key="1">
    <source>
        <dbReference type="ARBA" id="ARBA00004651"/>
    </source>
</evidence>
<organism evidence="9 10">
    <name type="scientific">Phytomonospora endophytica</name>
    <dbReference type="NCBI Taxonomy" id="714109"/>
    <lineage>
        <taxon>Bacteria</taxon>
        <taxon>Bacillati</taxon>
        <taxon>Actinomycetota</taxon>
        <taxon>Actinomycetes</taxon>
        <taxon>Micromonosporales</taxon>
        <taxon>Micromonosporaceae</taxon>
        <taxon>Phytomonospora</taxon>
    </lineage>
</organism>
<protein>
    <submittedName>
        <fullName evidence="9">Putative membrane protein YeiH</fullName>
    </submittedName>
</protein>
<keyword evidence="6 7" id="KW-0472">Membrane</keyword>
<sequence>MLVLDLIGVAVFAASGASAAVAKRLDLFGVVFIGMVTALGGGVVRDVVIGAVPPLAFTDWEYVTTAAVTSLAMFWLHPQVDRLRRTMLVLDAAGLGLFSVVGALKGVDHGVPMVGAILVGMITGIGGGVLRDVLTKEIPVVLHREIYASASLLGAAVIVASTHFGLAKQVPMTIAIVLVFGLRLLSLYRRWSAPTPRVGSTSG</sequence>
<evidence type="ECO:0000256" key="6">
    <source>
        <dbReference type="ARBA" id="ARBA00023136"/>
    </source>
</evidence>
<comment type="caution">
    <text evidence="9">The sequence shown here is derived from an EMBL/GenBank/DDBJ whole genome shotgun (WGS) entry which is preliminary data.</text>
</comment>
<evidence type="ECO:0000256" key="5">
    <source>
        <dbReference type="ARBA" id="ARBA00022989"/>
    </source>
</evidence>
<feature type="transmembrane region" description="Helical" evidence="7">
    <location>
        <begin position="146"/>
        <end position="164"/>
    </location>
</feature>
<dbReference type="GO" id="GO:0005886">
    <property type="term" value="C:plasma membrane"/>
    <property type="evidence" value="ECO:0007669"/>
    <property type="project" value="UniProtKB-SubCell"/>
</dbReference>
<dbReference type="AlphaFoldDB" id="A0A841FNQ8"/>
<dbReference type="PANTHER" id="PTHR30506">
    <property type="entry name" value="INNER MEMBRANE PROTEIN"/>
    <property type="match status" value="1"/>
</dbReference>
<feature type="domain" description="Glycine transporter" evidence="8">
    <location>
        <begin position="3"/>
        <end position="77"/>
    </location>
</feature>
<dbReference type="PANTHER" id="PTHR30506:SF3">
    <property type="entry name" value="UPF0126 INNER MEMBRANE PROTEIN YADS-RELATED"/>
    <property type="match status" value="1"/>
</dbReference>
<reference evidence="9 10" key="1">
    <citation type="submission" date="2020-08" db="EMBL/GenBank/DDBJ databases">
        <title>Genomic Encyclopedia of Type Strains, Phase IV (KMG-IV): sequencing the most valuable type-strain genomes for metagenomic binning, comparative biology and taxonomic classification.</title>
        <authorList>
            <person name="Goeker M."/>
        </authorList>
    </citation>
    <scope>NUCLEOTIDE SEQUENCE [LARGE SCALE GENOMIC DNA]</scope>
    <source>
        <strain evidence="9 10">YIM 65646</strain>
    </source>
</reference>
<evidence type="ECO:0000256" key="7">
    <source>
        <dbReference type="SAM" id="Phobius"/>
    </source>
</evidence>
<feature type="transmembrane region" description="Helical" evidence="7">
    <location>
        <begin position="113"/>
        <end position="134"/>
    </location>
</feature>
<dbReference type="RefSeq" id="WP_184787714.1">
    <property type="nucleotide sequence ID" value="NZ_BONT01000090.1"/>
</dbReference>
<proteinExistence type="inferred from homology"/>